<evidence type="ECO:0000256" key="8">
    <source>
        <dbReference type="SAM" id="Phobius"/>
    </source>
</evidence>
<dbReference type="KEGG" id="cmah:C1I91_21910"/>
<dbReference type="Pfam" id="PF01496">
    <property type="entry name" value="V_ATPase_I"/>
    <property type="match status" value="2"/>
</dbReference>
<keyword evidence="3" id="KW-0813">Transport</keyword>
<accession>A0A3R5UAW2</accession>
<dbReference type="GO" id="GO:0046961">
    <property type="term" value="F:proton-transporting ATPase activity, rotational mechanism"/>
    <property type="evidence" value="ECO:0007669"/>
    <property type="project" value="InterPro"/>
</dbReference>
<dbReference type="GO" id="GO:0016471">
    <property type="term" value="C:vacuolar proton-transporting V-type ATPase complex"/>
    <property type="evidence" value="ECO:0007669"/>
    <property type="project" value="TreeGrafter"/>
</dbReference>
<dbReference type="AlphaFoldDB" id="A0A3R5UAW2"/>
<feature type="transmembrane region" description="Helical" evidence="8">
    <location>
        <begin position="495"/>
        <end position="527"/>
    </location>
</feature>
<name>A0A3R5UAW2_9CLOT</name>
<protein>
    <submittedName>
        <fullName evidence="9">V-type ATP synthase subunit I</fullName>
    </submittedName>
</protein>
<keyword evidence="5 8" id="KW-1133">Transmembrane helix</keyword>
<reference evidence="9 10" key="1">
    <citation type="submission" date="2018-01" db="EMBL/GenBank/DDBJ databases">
        <title>Genome Sequencing and Assembly of Anaerobacter polyendosporus strain CT4.</title>
        <authorList>
            <person name="Tachaapaikoon C."/>
            <person name="Sutheeworapong S."/>
            <person name="Jenjaroenpun P."/>
            <person name="Wongsurawat T."/>
            <person name="Nookeaw I."/>
            <person name="Cheawchanlertfa P."/>
            <person name="Kosugi A."/>
            <person name="Cheevadhanarak S."/>
            <person name="Ratanakhanokchai K."/>
        </authorList>
    </citation>
    <scope>NUCLEOTIDE SEQUENCE [LARGE SCALE GENOMIC DNA]</scope>
    <source>
        <strain evidence="9 10">CT4</strain>
    </source>
</reference>
<keyword evidence="10" id="KW-1185">Reference proteome</keyword>
<feature type="transmembrane region" description="Helical" evidence="8">
    <location>
        <begin position="453"/>
        <end position="474"/>
    </location>
</feature>
<dbReference type="PANTHER" id="PTHR11629">
    <property type="entry name" value="VACUOLAR PROTON ATPASES"/>
    <property type="match status" value="1"/>
</dbReference>
<dbReference type="GO" id="GO:0051117">
    <property type="term" value="F:ATPase binding"/>
    <property type="evidence" value="ECO:0007669"/>
    <property type="project" value="TreeGrafter"/>
</dbReference>
<dbReference type="PANTHER" id="PTHR11629:SF63">
    <property type="entry name" value="V-TYPE PROTON ATPASE SUBUNIT A"/>
    <property type="match status" value="1"/>
</dbReference>
<feature type="transmembrane region" description="Helical" evidence="8">
    <location>
        <begin position="590"/>
        <end position="610"/>
    </location>
</feature>
<dbReference type="InterPro" id="IPR002490">
    <property type="entry name" value="V-ATPase_116kDa_su"/>
</dbReference>
<evidence type="ECO:0000256" key="4">
    <source>
        <dbReference type="ARBA" id="ARBA00022692"/>
    </source>
</evidence>
<comment type="subcellular location">
    <subcellularLocation>
        <location evidence="1">Membrane</location>
        <topology evidence="1">Multi-pass membrane protein</topology>
    </subcellularLocation>
</comment>
<dbReference type="OrthoDB" id="9803814at2"/>
<sequence length="649" mass="73200">MAIVKMNKFTLLSIKSDKDKLLSALQKLQKVQFINLQAEEKLEDDISNKSLLKYNVGEEYEGYEQCLSKITFSLDFINKFFPEKKPLLSMLQDKKEITINELEAIVKACDWHEVYEELKAKEISLSDLDNKINSLKGEIGEMESWVSLDVAPSSFKQLKASKAILGTISKQYESNALKELEEKLNYSYVEVLQRTNQDLYILVITHNCEIELTEEILKNYGFTSFTSDIKNTPKEYIENNLRQIEEIRAEEKDIIAAVAELQDKREELLFAYEYYNNLITKLRAANNFLKTRNVIAISGWNPVDANDELKRAIEEAIGADYYIEFEQIREEEVEQVPIKLKNNKFGASFEGVIEMYSMPTYSEVDPTPILSIFYFLFFGMMLSDAGYGLIIVAAASFALYRVKDEEKRKSYKMFLLAGLSTVIWGAIYGGWFGDLPSYFGIVPPKLLDSTGDITTIFIMSLGFGIVHIFIGLGIKAYMLIKAGDIKAAIYDVLTWYITLVGILLAILGIGGKLGLIMIVVGLIGLLLTQGRSAPTVAGKIGWGVYGVYGITSYLGDIVSYSRLLALGLATGFIANALNLIISLIPSPYKYVLAPFLFVGLHTFNLLVNALGSYVHAARLQYLEFFNKFYEGGGKKFTPYSFSNKYIKIK</sequence>
<feature type="transmembrane region" description="Helical" evidence="8">
    <location>
        <begin position="533"/>
        <end position="551"/>
    </location>
</feature>
<evidence type="ECO:0000256" key="2">
    <source>
        <dbReference type="ARBA" id="ARBA00009904"/>
    </source>
</evidence>
<dbReference type="Proteomes" id="UP000286268">
    <property type="component" value="Chromosome"/>
</dbReference>
<evidence type="ECO:0000313" key="10">
    <source>
        <dbReference type="Proteomes" id="UP000286268"/>
    </source>
</evidence>
<dbReference type="RefSeq" id="WP_128214787.1">
    <property type="nucleotide sequence ID" value="NZ_CP025746.1"/>
</dbReference>
<feature type="transmembrane region" description="Helical" evidence="8">
    <location>
        <begin position="372"/>
        <end position="402"/>
    </location>
</feature>
<feature type="transmembrane region" description="Helical" evidence="8">
    <location>
        <begin position="563"/>
        <end position="584"/>
    </location>
</feature>
<evidence type="ECO:0000256" key="6">
    <source>
        <dbReference type="ARBA" id="ARBA00023065"/>
    </source>
</evidence>
<organism evidence="9 10">
    <name type="scientific">Clostridium manihotivorum</name>
    <dbReference type="NCBI Taxonomy" id="2320868"/>
    <lineage>
        <taxon>Bacteria</taxon>
        <taxon>Bacillati</taxon>
        <taxon>Bacillota</taxon>
        <taxon>Clostridia</taxon>
        <taxon>Eubacteriales</taxon>
        <taxon>Clostridiaceae</taxon>
        <taxon>Clostridium</taxon>
    </lineage>
</organism>
<keyword evidence="4 8" id="KW-0812">Transmembrane</keyword>
<proteinExistence type="inferred from homology"/>
<keyword evidence="7 8" id="KW-0472">Membrane</keyword>
<dbReference type="EMBL" id="CP025746">
    <property type="protein sequence ID" value="QAA34065.1"/>
    <property type="molecule type" value="Genomic_DNA"/>
</dbReference>
<gene>
    <name evidence="9" type="ORF">C1I91_21910</name>
</gene>
<evidence type="ECO:0000256" key="3">
    <source>
        <dbReference type="ARBA" id="ARBA00022448"/>
    </source>
</evidence>
<evidence type="ECO:0000256" key="1">
    <source>
        <dbReference type="ARBA" id="ARBA00004141"/>
    </source>
</evidence>
<dbReference type="GO" id="GO:0033179">
    <property type="term" value="C:proton-transporting V-type ATPase, V0 domain"/>
    <property type="evidence" value="ECO:0007669"/>
    <property type="project" value="InterPro"/>
</dbReference>
<evidence type="ECO:0000313" key="9">
    <source>
        <dbReference type="EMBL" id="QAA34065.1"/>
    </source>
</evidence>
<evidence type="ECO:0000256" key="5">
    <source>
        <dbReference type="ARBA" id="ARBA00022989"/>
    </source>
</evidence>
<feature type="transmembrane region" description="Helical" evidence="8">
    <location>
        <begin position="414"/>
        <end position="433"/>
    </location>
</feature>
<comment type="similarity">
    <text evidence="2">Belongs to the V-ATPase 116 kDa subunit family.</text>
</comment>
<keyword evidence="6" id="KW-0406">Ion transport</keyword>
<dbReference type="GO" id="GO:0007035">
    <property type="term" value="P:vacuolar acidification"/>
    <property type="evidence" value="ECO:0007669"/>
    <property type="project" value="TreeGrafter"/>
</dbReference>
<evidence type="ECO:0000256" key="7">
    <source>
        <dbReference type="ARBA" id="ARBA00023136"/>
    </source>
</evidence>